<evidence type="ECO:0000313" key="4">
    <source>
        <dbReference type="Proteomes" id="UP000266622"/>
    </source>
</evidence>
<organism evidence="3 4">
    <name type="scientific">Candidatus Nanoclepta minutus</name>
    <dbReference type="NCBI Taxonomy" id="1940235"/>
    <lineage>
        <taxon>Archaea</taxon>
        <taxon>Nanobdellota</taxon>
        <taxon>Candidatus Nanoclepta</taxon>
    </lineage>
</organism>
<feature type="domain" description="Nudix hydrolase" evidence="2">
    <location>
        <begin position="16"/>
        <end position="141"/>
    </location>
</feature>
<sequence length="158" mass="18389">MKSFRLFGDFLKERNYERIAVGIITYPYTFLVINKNYKAVYFPGGTLEEGEGEIDALKRELREELNLEIEKISKDCIETYVYSPKKRTNLLVKSYVGTVRGELSINGEEIEGIVVYPFDLIDKDFLSWMNERYLLGPSVIDAFLTKRDILKQILEQVV</sequence>
<dbReference type="PROSITE" id="PS51462">
    <property type="entry name" value="NUDIX"/>
    <property type="match status" value="1"/>
</dbReference>
<proteinExistence type="predicted"/>
<dbReference type="InterPro" id="IPR000086">
    <property type="entry name" value="NUDIX_hydrolase_dom"/>
</dbReference>
<dbReference type="EMBL" id="MWMI01000002">
    <property type="protein sequence ID" value="RIB35387.1"/>
    <property type="molecule type" value="Genomic_DNA"/>
</dbReference>
<protein>
    <recommendedName>
        <fullName evidence="2">Nudix hydrolase domain-containing protein</fullName>
    </recommendedName>
</protein>
<comment type="caution">
    <text evidence="3">The sequence shown here is derived from an EMBL/GenBank/DDBJ whole genome shotgun (WGS) entry which is preliminary data.</text>
</comment>
<dbReference type="Gene3D" id="3.90.79.10">
    <property type="entry name" value="Nucleoside Triphosphate Pyrophosphohydrolase"/>
    <property type="match status" value="1"/>
</dbReference>
<dbReference type="InterPro" id="IPR020084">
    <property type="entry name" value="NUDIX_hydrolase_CS"/>
</dbReference>
<reference evidence="3 4" key="1">
    <citation type="journal article" date="2018" name="Syst. Appl. Microbiol.">
        <title>A new symbiotic nanoarchaeote (Candidatus Nanoclepta minutus) and its host (Zestosphaera tikiterensis gen. nov., sp. nov.) from a New Zealand hot spring.</title>
        <authorList>
            <person name="St John E."/>
            <person name="Liu Y."/>
            <person name="Podar M."/>
            <person name="Stott M.B."/>
            <person name="Meneghin J."/>
            <person name="Chen Z."/>
            <person name="Lagutin K."/>
            <person name="Mitchell K."/>
            <person name="Reysenbach A.L."/>
        </authorList>
    </citation>
    <scope>NUCLEOTIDE SEQUENCE [LARGE SCALE GENOMIC DNA]</scope>
    <source>
        <strain evidence="3">NZ3</strain>
    </source>
</reference>
<gene>
    <name evidence="3" type="ORF">BXU00_01315</name>
</gene>
<dbReference type="GO" id="GO:0016787">
    <property type="term" value="F:hydrolase activity"/>
    <property type="evidence" value="ECO:0007669"/>
    <property type="project" value="UniProtKB-KW"/>
</dbReference>
<dbReference type="Proteomes" id="UP000266622">
    <property type="component" value="Unassembled WGS sequence"/>
</dbReference>
<evidence type="ECO:0000259" key="2">
    <source>
        <dbReference type="PROSITE" id="PS51462"/>
    </source>
</evidence>
<dbReference type="PROSITE" id="PS00893">
    <property type="entry name" value="NUDIX_BOX"/>
    <property type="match status" value="1"/>
</dbReference>
<dbReference type="AlphaFoldDB" id="A0A397WP86"/>
<dbReference type="SUPFAM" id="SSF55811">
    <property type="entry name" value="Nudix"/>
    <property type="match status" value="1"/>
</dbReference>
<dbReference type="InterPro" id="IPR015797">
    <property type="entry name" value="NUDIX_hydrolase-like_dom_sf"/>
</dbReference>
<keyword evidence="1" id="KW-0378">Hydrolase</keyword>
<name>A0A397WP86_9ARCH</name>
<dbReference type="Pfam" id="PF00293">
    <property type="entry name" value="NUDIX"/>
    <property type="match status" value="1"/>
</dbReference>
<evidence type="ECO:0000313" key="3">
    <source>
        <dbReference type="EMBL" id="RIB35387.1"/>
    </source>
</evidence>
<accession>A0A397WP86</accession>
<evidence type="ECO:0000256" key="1">
    <source>
        <dbReference type="ARBA" id="ARBA00022801"/>
    </source>
</evidence>